<sequence length="180" mass="19158">MDPFSHQAANPNMANGYRYANGNPVNMVDPSGYFTLTELMSTIKTHAVIISLSYIGANFLYNVGSFITADPISKKDPENSGVWITSMVGLALKFGPFGGAAGIMTARGTSTGRAIVGVVGGGGLTFPASKVKDGLKYLSEHRSDLAAAIRIGWDQNPFDNGLSVLKNILEGFRAFSQWFG</sequence>
<dbReference type="EMBL" id="BARS01042461">
    <property type="protein sequence ID" value="GAG41704.1"/>
    <property type="molecule type" value="Genomic_DNA"/>
</dbReference>
<feature type="non-terminal residue" evidence="1">
    <location>
        <position position="180"/>
    </location>
</feature>
<name>X0XET2_9ZZZZ</name>
<organism evidence="1">
    <name type="scientific">marine sediment metagenome</name>
    <dbReference type="NCBI Taxonomy" id="412755"/>
    <lineage>
        <taxon>unclassified sequences</taxon>
        <taxon>metagenomes</taxon>
        <taxon>ecological metagenomes</taxon>
    </lineage>
</organism>
<gene>
    <name evidence="1" type="ORF">S01H1_64422</name>
</gene>
<comment type="caution">
    <text evidence="1">The sequence shown here is derived from an EMBL/GenBank/DDBJ whole genome shotgun (WGS) entry which is preliminary data.</text>
</comment>
<reference evidence="1" key="1">
    <citation type="journal article" date="2014" name="Front. Microbiol.">
        <title>High frequency of phylogenetically diverse reductive dehalogenase-homologous genes in deep subseafloor sedimentary metagenomes.</title>
        <authorList>
            <person name="Kawai M."/>
            <person name="Futagami T."/>
            <person name="Toyoda A."/>
            <person name="Takaki Y."/>
            <person name="Nishi S."/>
            <person name="Hori S."/>
            <person name="Arai W."/>
            <person name="Tsubouchi T."/>
            <person name="Morono Y."/>
            <person name="Uchiyama I."/>
            <person name="Ito T."/>
            <person name="Fujiyama A."/>
            <person name="Inagaki F."/>
            <person name="Takami H."/>
        </authorList>
    </citation>
    <scope>NUCLEOTIDE SEQUENCE</scope>
    <source>
        <strain evidence="1">Expedition CK06-06</strain>
    </source>
</reference>
<evidence type="ECO:0008006" key="2">
    <source>
        <dbReference type="Google" id="ProtNLM"/>
    </source>
</evidence>
<protein>
    <recommendedName>
        <fullName evidence="2">RHS repeat-associated core domain-containing protein</fullName>
    </recommendedName>
</protein>
<accession>X0XET2</accession>
<dbReference type="AlphaFoldDB" id="X0XET2"/>
<evidence type="ECO:0000313" key="1">
    <source>
        <dbReference type="EMBL" id="GAG41704.1"/>
    </source>
</evidence>
<proteinExistence type="predicted"/>